<dbReference type="EMBL" id="CP002584">
    <property type="protein sequence ID" value="ADZ80939.1"/>
    <property type="molecule type" value="Genomic_DNA"/>
</dbReference>
<protein>
    <submittedName>
        <fullName evidence="1">Uncharacterized protein</fullName>
    </submittedName>
</protein>
<sequence length="122" mass="14055">MAQPSTSNIEHFTQDSIALYLQKAQQDPMTHILKSYETSSYNYLVPYYLSRHIKVDSADQALYFGYRTMLTTFSSFAGDVKENESSYINSRHWDTDIVEDSNYTALNAVDEIDSIAHKHQVM</sequence>
<dbReference type="PATRIC" id="fig|743722.3.peg.4708"/>
<dbReference type="OrthoDB" id="277629at2"/>
<reference evidence="1" key="1">
    <citation type="submission" date="2011-03" db="EMBL/GenBank/DDBJ databases">
        <title>Complete sequence of Sphingobacterium sp. 21.</title>
        <authorList>
            <consortium name="US DOE Joint Genome Institute"/>
            <person name="Lucas S."/>
            <person name="Copeland A."/>
            <person name="Lapidus A."/>
            <person name="Cheng J.-F."/>
            <person name="Goodwin L."/>
            <person name="Pitluck S."/>
            <person name="Davenport K."/>
            <person name="Detter J.C."/>
            <person name="Han C."/>
            <person name="Tapia R."/>
            <person name="Land M."/>
            <person name="Hauser L."/>
            <person name="Kyrpides N."/>
            <person name="Ivanova N."/>
            <person name="Ovchinnikova G."/>
            <person name="Pagani I."/>
            <person name="Siebers A.K."/>
            <person name="Allgaier M."/>
            <person name="Thelen M.P."/>
            <person name="Hugenholtz P."/>
            <person name="Woyke T."/>
        </authorList>
    </citation>
    <scope>NUCLEOTIDE SEQUENCE</scope>
    <source>
        <strain evidence="1">21</strain>
    </source>
</reference>
<dbReference type="HOGENOM" id="CLU_2025261_0_0_10"/>
<organism evidence="1">
    <name type="scientific">Sphingobacterium sp. (strain 21)</name>
    <dbReference type="NCBI Taxonomy" id="743722"/>
    <lineage>
        <taxon>Bacteria</taxon>
        <taxon>Pseudomonadati</taxon>
        <taxon>Bacteroidota</taxon>
        <taxon>Sphingobacteriia</taxon>
        <taxon>Sphingobacteriales</taxon>
        <taxon>Sphingobacteriaceae</taxon>
        <taxon>Sphingobacterium</taxon>
    </lineage>
</organism>
<evidence type="ECO:0000313" key="1">
    <source>
        <dbReference type="EMBL" id="ADZ80939.1"/>
    </source>
</evidence>
<dbReference type="KEGG" id="shg:Sph21_4421"/>
<name>F4CAG9_SPHS2</name>
<accession>F4CAG9</accession>
<dbReference type="AlphaFoldDB" id="F4CAG9"/>
<proteinExistence type="predicted"/>
<gene>
    <name evidence="1" type="ordered locus">Sph21_4421</name>
</gene>